<keyword evidence="2" id="KW-1185">Reference proteome</keyword>
<dbReference type="Proteomes" id="UP001283361">
    <property type="component" value="Unassembled WGS sequence"/>
</dbReference>
<evidence type="ECO:0000313" key="2">
    <source>
        <dbReference type="Proteomes" id="UP001283361"/>
    </source>
</evidence>
<dbReference type="EMBL" id="JAWDGP010001678">
    <property type="protein sequence ID" value="KAK3789203.1"/>
    <property type="molecule type" value="Genomic_DNA"/>
</dbReference>
<accession>A0AAE1AKA5</accession>
<evidence type="ECO:0000313" key="1">
    <source>
        <dbReference type="EMBL" id="KAK3789203.1"/>
    </source>
</evidence>
<dbReference type="AlphaFoldDB" id="A0AAE1AKA5"/>
<organism evidence="1 2">
    <name type="scientific">Elysia crispata</name>
    <name type="common">lettuce slug</name>
    <dbReference type="NCBI Taxonomy" id="231223"/>
    <lineage>
        <taxon>Eukaryota</taxon>
        <taxon>Metazoa</taxon>
        <taxon>Spiralia</taxon>
        <taxon>Lophotrochozoa</taxon>
        <taxon>Mollusca</taxon>
        <taxon>Gastropoda</taxon>
        <taxon>Heterobranchia</taxon>
        <taxon>Euthyneura</taxon>
        <taxon>Panpulmonata</taxon>
        <taxon>Sacoglossa</taxon>
        <taxon>Placobranchoidea</taxon>
        <taxon>Plakobranchidae</taxon>
        <taxon>Elysia</taxon>
    </lineage>
</organism>
<comment type="caution">
    <text evidence="1">The sequence shown here is derived from an EMBL/GenBank/DDBJ whole genome shotgun (WGS) entry which is preliminary data.</text>
</comment>
<gene>
    <name evidence="1" type="ORF">RRG08_001594</name>
</gene>
<name>A0AAE1AKA5_9GAST</name>
<sequence>MRSQYLCAQSREKISLHFVDYGIRITEPETLSSVKSSVPSNLRFRNEPIELGSAPDECFERIYANPRSLPVITAGGRGPLHLGDYQESSITEEKMDET</sequence>
<protein>
    <submittedName>
        <fullName evidence="1">Uncharacterized protein</fullName>
    </submittedName>
</protein>
<reference evidence="1" key="1">
    <citation type="journal article" date="2023" name="G3 (Bethesda)">
        <title>A reference genome for the long-term kleptoplast-retaining sea slug Elysia crispata morphotype clarki.</title>
        <authorList>
            <person name="Eastman K.E."/>
            <person name="Pendleton A.L."/>
            <person name="Shaikh M.A."/>
            <person name="Suttiyut T."/>
            <person name="Ogas R."/>
            <person name="Tomko P."/>
            <person name="Gavelis G."/>
            <person name="Widhalm J.R."/>
            <person name="Wisecaver J.H."/>
        </authorList>
    </citation>
    <scope>NUCLEOTIDE SEQUENCE</scope>
    <source>
        <strain evidence="1">ECLA1</strain>
    </source>
</reference>
<proteinExistence type="predicted"/>